<comment type="caution">
    <text evidence="13">The sequence shown here is derived from an EMBL/GenBank/DDBJ whole genome shotgun (WGS) entry which is preliminary data.</text>
</comment>
<dbReference type="AlphaFoldDB" id="A0A4Y8KXE2"/>
<evidence type="ECO:0000256" key="9">
    <source>
        <dbReference type="HAMAP-Rule" id="MF_00097"/>
    </source>
</evidence>
<comment type="similarity">
    <text evidence="9 10">Belongs to the thiamine-phosphate synthase family.</text>
</comment>
<gene>
    <name evidence="9" type="primary">thiE</name>
    <name evidence="13" type="ORF">E2605_18410</name>
</gene>
<dbReference type="InterPro" id="IPR022998">
    <property type="entry name" value="ThiamineP_synth_TenI"/>
</dbReference>
<feature type="binding site" evidence="9">
    <location>
        <position position="165"/>
    </location>
    <ligand>
        <name>2-[(2R,5Z)-2-carboxy-4-methylthiazol-5(2H)-ylidene]ethyl phosphate</name>
        <dbReference type="ChEBI" id="CHEBI:62899"/>
    </ligand>
</feature>
<keyword evidence="4 9" id="KW-0460">Magnesium</keyword>
<name>A0A4Y8KXE2_9BACT</name>
<comment type="pathway">
    <text evidence="1 9 11">Cofactor biosynthesis; thiamine diphosphate biosynthesis; thiamine phosphate from 4-amino-2-methyl-5-diphosphomethylpyrimidine and 4-methyl-5-(2-phosphoethyl)-thiazole: step 1/1.</text>
</comment>
<comment type="catalytic activity">
    <reaction evidence="7 9 10">
        <text>2-(2-carboxy-4-methylthiazol-5-yl)ethyl phosphate + 4-amino-2-methyl-5-(diphosphooxymethyl)pyrimidine + 2 H(+) = thiamine phosphate + CO2 + diphosphate</text>
        <dbReference type="Rhea" id="RHEA:47848"/>
        <dbReference type="ChEBI" id="CHEBI:15378"/>
        <dbReference type="ChEBI" id="CHEBI:16526"/>
        <dbReference type="ChEBI" id="CHEBI:33019"/>
        <dbReference type="ChEBI" id="CHEBI:37575"/>
        <dbReference type="ChEBI" id="CHEBI:57841"/>
        <dbReference type="ChEBI" id="CHEBI:62890"/>
        <dbReference type="EC" id="2.5.1.3"/>
    </reaction>
</comment>
<evidence type="ECO:0000313" key="14">
    <source>
        <dbReference type="Proteomes" id="UP000297861"/>
    </source>
</evidence>
<evidence type="ECO:0000256" key="6">
    <source>
        <dbReference type="ARBA" id="ARBA00047334"/>
    </source>
</evidence>
<feature type="binding site" evidence="9">
    <location>
        <position position="132"/>
    </location>
    <ligand>
        <name>4-amino-2-methyl-5-(diphosphooxymethyl)pyrimidine</name>
        <dbReference type="ChEBI" id="CHEBI:57841"/>
    </ligand>
</feature>
<dbReference type="NCBIfam" id="NF000736">
    <property type="entry name" value="PRK00043.2-3"/>
    <property type="match status" value="1"/>
</dbReference>
<dbReference type="Pfam" id="PF02581">
    <property type="entry name" value="TMP-TENI"/>
    <property type="match status" value="1"/>
</dbReference>
<keyword evidence="2 9" id="KW-0808">Transferase</keyword>
<comment type="catalytic activity">
    <reaction evidence="6 9 10">
        <text>4-methyl-5-(2-phosphooxyethyl)-thiazole + 4-amino-2-methyl-5-(diphosphooxymethyl)pyrimidine + H(+) = thiamine phosphate + diphosphate</text>
        <dbReference type="Rhea" id="RHEA:22328"/>
        <dbReference type="ChEBI" id="CHEBI:15378"/>
        <dbReference type="ChEBI" id="CHEBI:33019"/>
        <dbReference type="ChEBI" id="CHEBI:37575"/>
        <dbReference type="ChEBI" id="CHEBI:57841"/>
        <dbReference type="ChEBI" id="CHEBI:58296"/>
        <dbReference type="EC" id="2.5.1.3"/>
    </reaction>
</comment>
<dbReference type="OrthoDB" id="9812206at2"/>
<evidence type="ECO:0000259" key="12">
    <source>
        <dbReference type="Pfam" id="PF02581"/>
    </source>
</evidence>
<dbReference type="GO" id="GO:0004789">
    <property type="term" value="F:thiamine-phosphate diphosphorylase activity"/>
    <property type="evidence" value="ECO:0007669"/>
    <property type="project" value="UniProtKB-UniRule"/>
</dbReference>
<reference evidence="13 14" key="1">
    <citation type="submission" date="2019-03" db="EMBL/GenBank/DDBJ databases">
        <title>San Antonio Military Medical Center submission to MRSN (WRAIR), pending publication.</title>
        <authorList>
            <person name="Blyth D.M."/>
            <person name="Mccarthy S.L."/>
            <person name="Schall S.E."/>
            <person name="Stam J.A."/>
            <person name="Ong A.C."/>
            <person name="Mcgann P.T."/>
        </authorList>
    </citation>
    <scope>NUCLEOTIDE SEQUENCE [LARGE SCALE GENOMIC DNA]</scope>
    <source>
        <strain evidence="13 14">MRSN571793</strain>
    </source>
</reference>
<dbReference type="EMBL" id="SOML01000016">
    <property type="protein sequence ID" value="TFD92813.1"/>
    <property type="molecule type" value="Genomic_DNA"/>
</dbReference>
<dbReference type="PANTHER" id="PTHR20857">
    <property type="entry name" value="THIAMINE-PHOSPHATE PYROPHOSPHORYLASE"/>
    <property type="match status" value="1"/>
</dbReference>
<evidence type="ECO:0000256" key="8">
    <source>
        <dbReference type="ARBA" id="ARBA00047883"/>
    </source>
</evidence>
<dbReference type="Gene3D" id="3.20.20.70">
    <property type="entry name" value="Aldolase class I"/>
    <property type="match status" value="1"/>
</dbReference>
<evidence type="ECO:0000256" key="7">
    <source>
        <dbReference type="ARBA" id="ARBA00047851"/>
    </source>
</evidence>
<dbReference type="GO" id="GO:0009228">
    <property type="term" value="P:thiamine biosynthetic process"/>
    <property type="evidence" value="ECO:0007669"/>
    <property type="project" value="UniProtKB-KW"/>
</dbReference>
<dbReference type="GO" id="GO:0000287">
    <property type="term" value="F:magnesium ion binding"/>
    <property type="evidence" value="ECO:0007669"/>
    <property type="project" value="UniProtKB-UniRule"/>
</dbReference>
<sequence length="210" mass="23366">MKGLLFITHQTEKYSYLDSVDIALEGGCRQIQLRMKDVLVSEVRKTGRQALDLCYKYGAKLYIDDYTEVCKDIRATGVHFGKLDMPPLDARRILGSDFIIGGTANTYEDIYRLNNEGIDYIGLGPFRFTTTKKNLSPILGLSGYKDIMQKCRENGINLPVIAIGGITTNDIPELMATGVSGIALSSSILRAKDPVSETKKNIETINKYQK</sequence>
<keyword evidence="3 9" id="KW-0479">Metal-binding</keyword>
<feature type="binding site" evidence="9">
    <location>
        <position position="64"/>
    </location>
    <ligand>
        <name>4-amino-2-methyl-5-(diphosphooxymethyl)pyrimidine</name>
        <dbReference type="ChEBI" id="CHEBI:57841"/>
    </ligand>
</feature>
<dbReference type="SUPFAM" id="SSF51391">
    <property type="entry name" value="Thiamin phosphate synthase"/>
    <property type="match status" value="1"/>
</dbReference>
<dbReference type="HAMAP" id="MF_00097">
    <property type="entry name" value="TMP_synthase"/>
    <property type="match status" value="1"/>
</dbReference>
<feature type="binding site" evidence="9">
    <location>
        <position position="65"/>
    </location>
    <ligand>
        <name>Mg(2+)</name>
        <dbReference type="ChEBI" id="CHEBI:18420"/>
    </ligand>
</feature>
<evidence type="ECO:0000256" key="10">
    <source>
        <dbReference type="RuleBase" id="RU003826"/>
    </source>
</evidence>
<evidence type="ECO:0000256" key="4">
    <source>
        <dbReference type="ARBA" id="ARBA00022842"/>
    </source>
</evidence>
<dbReference type="PANTHER" id="PTHR20857:SF15">
    <property type="entry name" value="THIAMINE-PHOSPHATE SYNTHASE"/>
    <property type="match status" value="1"/>
</dbReference>
<feature type="binding site" evidence="9">
    <location>
        <position position="103"/>
    </location>
    <ligand>
        <name>4-amino-2-methyl-5-(diphosphooxymethyl)pyrimidine</name>
        <dbReference type="ChEBI" id="CHEBI:57841"/>
    </ligand>
</feature>
<dbReference type="RefSeq" id="WP_134437494.1">
    <property type="nucleotide sequence ID" value="NZ_SOML01000016.1"/>
</dbReference>
<evidence type="ECO:0000256" key="11">
    <source>
        <dbReference type="RuleBase" id="RU004253"/>
    </source>
</evidence>
<dbReference type="GO" id="GO:0005737">
    <property type="term" value="C:cytoplasm"/>
    <property type="evidence" value="ECO:0007669"/>
    <property type="project" value="TreeGrafter"/>
</dbReference>
<comment type="cofactor">
    <cofactor evidence="9">
        <name>Mg(2+)</name>
        <dbReference type="ChEBI" id="CHEBI:18420"/>
    </cofactor>
    <text evidence="9">Binds 1 Mg(2+) ion per subunit.</text>
</comment>
<accession>A0A4Y8KXE2</accession>
<feature type="binding site" evidence="9">
    <location>
        <position position="84"/>
    </location>
    <ligand>
        <name>Mg(2+)</name>
        <dbReference type="ChEBI" id="CHEBI:18420"/>
    </ligand>
</feature>
<dbReference type="NCBIfam" id="TIGR00693">
    <property type="entry name" value="thiE"/>
    <property type="match status" value="1"/>
</dbReference>
<proteinExistence type="inferred from homology"/>
<comment type="function">
    <text evidence="9">Condenses 4-methyl-5-(beta-hydroxyethyl)thiazole monophosphate (THZ-P) and 2-methyl-4-amino-5-hydroxymethyl pyrimidine pyrophosphate (HMP-PP) to form thiamine monophosphate (TMP).</text>
</comment>
<dbReference type="InterPro" id="IPR034291">
    <property type="entry name" value="TMP_synthase"/>
</dbReference>
<organism evidence="13 14">
    <name type="scientific">Dysgonomonas capnocytophagoides</name>
    <dbReference type="NCBI Taxonomy" id="45254"/>
    <lineage>
        <taxon>Bacteria</taxon>
        <taxon>Pseudomonadati</taxon>
        <taxon>Bacteroidota</taxon>
        <taxon>Bacteroidia</taxon>
        <taxon>Bacteroidales</taxon>
        <taxon>Dysgonomonadaceae</taxon>
        <taxon>Dysgonomonas</taxon>
    </lineage>
</organism>
<dbReference type="Proteomes" id="UP000297861">
    <property type="component" value="Unassembled WGS sequence"/>
</dbReference>
<evidence type="ECO:0000256" key="1">
    <source>
        <dbReference type="ARBA" id="ARBA00005165"/>
    </source>
</evidence>
<comment type="catalytic activity">
    <reaction evidence="8 9 10">
        <text>2-[(2R,5Z)-2-carboxy-4-methylthiazol-5(2H)-ylidene]ethyl phosphate + 4-amino-2-methyl-5-(diphosphooxymethyl)pyrimidine + 2 H(+) = thiamine phosphate + CO2 + diphosphate</text>
        <dbReference type="Rhea" id="RHEA:47844"/>
        <dbReference type="ChEBI" id="CHEBI:15378"/>
        <dbReference type="ChEBI" id="CHEBI:16526"/>
        <dbReference type="ChEBI" id="CHEBI:33019"/>
        <dbReference type="ChEBI" id="CHEBI:37575"/>
        <dbReference type="ChEBI" id="CHEBI:57841"/>
        <dbReference type="ChEBI" id="CHEBI:62899"/>
        <dbReference type="EC" id="2.5.1.3"/>
    </reaction>
</comment>
<feature type="domain" description="Thiamine phosphate synthase/TenI" evidence="12">
    <location>
        <begin position="4"/>
        <end position="188"/>
    </location>
</feature>
<keyword evidence="5 9" id="KW-0784">Thiamine biosynthesis</keyword>
<dbReference type="InterPro" id="IPR036206">
    <property type="entry name" value="ThiamineP_synth_sf"/>
</dbReference>
<keyword evidence="14" id="KW-1185">Reference proteome</keyword>
<dbReference type="GO" id="GO:0009229">
    <property type="term" value="P:thiamine diphosphate biosynthetic process"/>
    <property type="evidence" value="ECO:0007669"/>
    <property type="project" value="UniProtKB-UniRule"/>
</dbReference>
<evidence type="ECO:0000256" key="5">
    <source>
        <dbReference type="ARBA" id="ARBA00022977"/>
    </source>
</evidence>
<evidence type="ECO:0000256" key="3">
    <source>
        <dbReference type="ARBA" id="ARBA00022723"/>
    </source>
</evidence>
<dbReference type="CDD" id="cd00564">
    <property type="entry name" value="TMP_TenI"/>
    <property type="match status" value="1"/>
</dbReference>
<dbReference type="UniPathway" id="UPA00060">
    <property type="reaction ID" value="UER00141"/>
</dbReference>
<protein>
    <recommendedName>
        <fullName evidence="9">Thiamine-phosphate synthase</fullName>
        <shortName evidence="9">TP synthase</shortName>
        <shortName evidence="9">TPS</shortName>
        <ecNumber evidence="9">2.5.1.3</ecNumber>
    </recommendedName>
    <alternativeName>
        <fullName evidence="9">Thiamine-phosphate pyrophosphorylase</fullName>
        <shortName evidence="9">TMP pyrophosphorylase</shortName>
        <shortName evidence="9">TMP-PPase</shortName>
    </alternativeName>
</protein>
<evidence type="ECO:0000313" key="13">
    <source>
        <dbReference type="EMBL" id="TFD92813.1"/>
    </source>
</evidence>
<comment type="caution">
    <text evidence="9">Lacks conserved residue(s) required for the propagation of feature annotation.</text>
</comment>
<feature type="binding site" evidence="9">
    <location>
        <begin position="32"/>
        <end position="36"/>
    </location>
    <ligand>
        <name>4-amino-2-methyl-5-(diphosphooxymethyl)pyrimidine</name>
        <dbReference type="ChEBI" id="CHEBI:57841"/>
    </ligand>
</feature>
<dbReference type="EC" id="2.5.1.3" evidence="9"/>
<evidence type="ECO:0000256" key="2">
    <source>
        <dbReference type="ARBA" id="ARBA00022679"/>
    </source>
</evidence>
<feature type="binding site" evidence="9">
    <location>
        <begin position="129"/>
        <end position="131"/>
    </location>
    <ligand>
        <name>2-[(2R,5Z)-2-carboxy-4-methylthiazol-5(2H)-ylidene]ethyl phosphate</name>
        <dbReference type="ChEBI" id="CHEBI:62899"/>
    </ligand>
</feature>
<dbReference type="InterPro" id="IPR013785">
    <property type="entry name" value="Aldolase_TIM"/>
</dbReference>